<dbReference type="InParanoid" id="K1RST7"/>
<dbReference type="Pfam" id="PF00147">
    <property type="entry name" value="Fibrinogen_C"/>
    <property type="match status" value="1"/>
</dbReference>
<accession>K1RST7</accession>
<dbReference type="PANTHER" id="PTHR19143">
    <property type="entry name" value="FIBRINOGEN/TENASCIN/ANGIOPOEITIN"/>
    <property type="match status" value="1"/>
</dbReference>
<proteinExistence type="predicted"/>
<evidence type="ECO:0000313" key="1">
    <source>
        <dbReference type="EMBL" id="EKC37596.1"/>
    </source>
</evidence>
<dbReference type="InterPro" id="IPR036056">
    <property type="entry name" value="Fibrinogen-like_C"/>
</dbReference>
<dbReference type="PANTHER" id="PTHR19143:SF458">
    <property type="entry name" value="FIBRINOGEN C-TERMINAL DOMAIN-CONTAINING PROTEIN-RELATED"/>
    <property type="match status" value="1"/>
</dbReference>
<dbReference type="InterPro" id="IPR002181">
    <property type="entry name" value="Fibrinogen_a/b/g_C_dom"/>
</dbReference>
<dbReference type="InterPro" id="IPR050373">
    <property type="entry name" value="Fibrinogen_C-term_domain"/>
</dbReference>
<dbReference type="GO" id="GO:0005615">
    <property type="term" value="C:extracellular space"/>
    <property type="evidence" value="ECO:0007669"/>
    <property type="project" value="TreeGrafter"/>
</dbReference>
<dbReference type="SUPFAM" id="SSF56496">
    <property type="entry name" value="Fibrinogen C-terminal domain-like"/>
    <property type="match status" value="1"/>
</dbReference>
<organism evidence="1">
    <name type="scientific">Magallana gigas</name>
    <name type="common">Pacific oyster</name>
    <name type="synonym">Crassostrea gigas</name>
    <dbReference type="NCBI Taxonomy" id="29159"/>
    <lineage>
        <taxon>Eukaryota</taxon>
        <taxon>Metazoa</taxon>
        <taxon>Spiralia</taxon>
        <taxon>Lophotrochozoa</taxon>
        <taxon>Mollusca</taxon>
        <taxon>Bivalvia</taxon>
        <taxon>Autobranchia</taxon>
        <taxon>Pteriomorphia</taxon>
        <taxon>Ostreida</taxon>
        <taxon>Ostreoidea</taxon>
        <taxon>Ostreidae</taxon>
        <taxon>Magallana</taxon>
    </lineage>
</organism>
<dbReference type="PROSITE" id="PS51406">
    <property type="entry name" value="FIBRINOGEN_C_2"/>
    <property type="match status" value="1"/>
</dbReference>
<dbReference type="AlphaFoldDB" id="K1RST7"/>
<protein>
    <submittedName>
        <fullName evidence="1">Tenascin-R</fullName>
    </submittedName>
</protein>
<reference evidence="1" key="1">
    <citation type="journal article" date="2012" name="Nature">
        <title>The oyster genome reveals stress adaptation and complexity of shell formation.</title>
        <authorList>
            <person name="Zhang G."/>
            <person name="Fang X."/>
            <person name="Guo X."/>
            <person name="Li L."/>
            <person name="Luo R."/>
            <person name="Xu F."/>
            <person name="Yang P."/>
            <person name="Zhang L."/>
            <person name="Wang X."/>
            <person name="Qi H."/>
            <person name="Xiong Z."/>
            <person name="Que H."/>
            <person name="Xie Y."/>
            <person name="Holland P.W."/>
            <person name="Paps J."/>
            <person name="Zhu Y."/>
            <person name="Wu F."/>
            <person name="Chen Y."/>
            <person name="Wang J."/>
            <person name="Peng C."/>
            <person name="Meng J."/>
            <person name="Yang L."/>
            <person name="Liu J."/>
            <person name="Wen B."/>
            <person name="Zhang N."/>
            <person name="Huang Z."/>
            <person name="Zhu Q."/>
            <person name="Feng Y."/>
            <person name="Mount A."/>
            <person name="Hedgecock D."/>
            <person name="Xu Z."/>
            <person name="Liu Y."/>
            <person name="Domazet-Loso T."/>
            <person name="Du Y."/>
            <person name="Sun X."/>
            <person name="Zhang S."/>
            <person name="Liu B."/>
            <person name="Cheng P."/>
            <person name="Jiang X."/>
            <person name="Li J."/>
            <person name="Fan D."/>
            <person name="Wang W."/>
            <person name="Fu W."/>
            <person name="Wang T."/>
            <person name="Wang B."/>
            <person name="Zhang J."/>
            <person name="Peng Z."/>
            <person name="Li Y."/>
            <person name="Li N."/>
            <person name="Wang J."/>
            <person name="Chen M."/>
            <person name="He Y."/>
            <person name="Tan F."/>
            <person name="Song X."/>
            <person name="Zheng Q."/>
            <person name="Huang R."/>
            <person name="Yang H."/>
            <person name="Du X."/>
            <person name="Chen L."/>
            <person name="Yang M."/>
            <person name="Gaffney P.M."/>
            <person name="Wang S."/>
            <person name="Luo L."/>
            <person name="She Z."/>
            <person name="Ming Y."/>
            <person name="Huang W."/>
            <person name="Zhang S."/>
            <person name="Huang B."/>
            <person name="Zhang Y."/>
            <person name="Qu T."/>
            <person name="Ni P."/>
            <person name="Miao G."/>
            <person name="Wang J."/>
            <person name="Wang Q."/>
            <person name="Steinberg C.E."/>
            <person name="Wang H."/>
            <person name="Li N."/>
            <person name="Qian L."/>
            <person name="Zhang G."/>
            <person name="Li Y."/>
            <person name="Yang H."/>
            <person name="Liu X."/>
            <person name="Wang J."/>
            <person name="Yin Y."/>
            <person name="Wang J."/>
        </authorList>
    </citation>
    <scope>NUCLEOTIDE SEQUENCE [LARGE SCALE GENOMIC DNA]</scope>
    <source>
        <strain evidence="1">05x7-T-G4-1.051#20</strain>
    </source>
</reference>
<dbReference type="EMBL" id="JH817012">
    <property type="protein sequence ID" value="EKC37596.1"/>
    <property type="molecule type" value="Genomic_DNA"/>
</dbReference>
<sequence>MITDGGGWTVFQRRMNGKVDFYRSWKEYKYGFGNVSEEHWIGNQRIHQINSQGWYELRIDLSDYENNSRYAQYQVFSVGDQDSAYRLTVGDYKGNAGDSLSYHSGTSFSTKDRERFHCNRDFKGGWWYNLCHYVNLNGLYKQTSLANGVNWLHWRGHRYSLKTTEMKIRKQ</sequence>
<dbReference type="CDD" id="cd00087">
    <property type="entry name" value="FReD"/>
    <property type="match status" value="1"/>
</dbReference>
<dbReference type="FunCoup" id="K1RST7">
    <property type="interactions" value="15"/>
</dbReference>
<dbReference type="Gene3D" id="3.90.215.10">
    <property type="entry name" value="Gamma Fibrinogen, chain A, domain 1"/>
    <property type="match status" value="1"/>
</dbReference>
<dbReference type="InterPro" id="IPR014716">
    <property type="entry name" value="Fibrinogen_a/b/g_C_1"/>
</dbReference>
<name>K1RST7_MAGGI</name>
<dbReference type="SMART" id="SM00186">
    <property type="entry name" value="FBG"/>
    <property type="match status" value="1"/>
</dbReference>
<gene>
    <name evidence="1" type="ORF">CGI_10026880</name>
</gene>
<dbReference type="HOGENOM" id="CLU_038628_6_2_1"/>